<reference evidence="1" key="1">
    <citation type="submission" date="2023-05" db="EMBL/GenBank/DDBJ databases">
        <authorList>
            <person name="Stuckert A."/>
        </authorList>
    </citation>
    <scope>NUCLEOTIDE SEQUENCE</scope>
</reference>
<proteinExistence type="predicted"/>
<evidence type="ECO:0000313" key="2">
    <source>
        <dbReference type="Proteomes" id="UP001162483"/>
    </source>
</evidence>
<dbReference type="EMBL" id="CATNWA010018672">
    <property type="protein sequence ID" value="CAI9608805.1"/>
    <property type="molecule type" value="Genomic_DNA"/>
</dbReference>
<protein>
    <submittedName>
        <fullName evidence="1">Uncharacterized protein</fullName>
    </submittedName>
</protein>
<accession>A0ABN9GKY9</accession>
<evidence type="ECO:0000313" key="1">
    <source>
        <dbReference type="EMBL" id="CAI9608805.1"/>
    </source>
</evidence>
<gene>
    <name evidence="1" type="ORF">SPARVUS_LOCUS14150640</name>
</gene>
<feature type="non-terminal residue" evidence="1">
    <location>
        <position position="1"/>
    </location>
</feature>
<name>A0ABN9GKY9_9NEOB</name>
<keyword evidence="2" id="KW-1185">Reference proteome</keyword>
<dbReference type="Proteomes" id="UP001162483">
    <property type="component" value="Unassembled WGS sequence"/>
</dbReference>
<organism evidence="1 2">
    <name type="scientific">Staurois parvus</name>
    <dbReference type="NCBI Taxonomy" id="386267"/>
    <lineage>
        <taxon>Eukaryota</taxon>
        <taxon>Metazoa</taxon>
        <taxon>Chordata</taxon>
        <taxon>Craniata</taxon>
        <taxon>Vertebrata</taxon>
        <taxon>Euteleostomi</taxon>
        <taxon>Amphibia</taxon>
        <taxon>Batrachia</taxon>
        <taxon>Anura</taxon>
        <taxon>Neobatrachia</taxon>
        <taxon>Ranoidea</taxon>
        <taxon>Ranidae</taxon>
        <taxon>Staurois</taxon>
    </lineage>
</organism>
<comment type="caution">
    <text evidence="1">The sequence shown here is derived from an EMBL/GenBank/DDBJ whole genome shotgun (WGS) entry which is preliminary data.</text>
</comment>
<sequence>YSGTAVGILTLGGTDLGSLTSPVTPIHGSVQKKNTDTVLMALRRKGLPFGYNERVNCVRGVFY</sequence>